<feature type="chain" id="PRO_5043798539" evidence="1">
    <location>
        <begin position="26"/>
        <end position="75"/>
    </location>
</feature>
<keyword evidence="1" id="KW-0732">Signal</keyword>
<dbReference type="AlphaFoldDB" id="A0AAV7ILY3"/>
<evidence type="ECO:0000313" key="2">
    <source>
        <dbReference type="EMBL" id="KAH0553824.1"/>
    </source>
</evidence>
<name>A0AAV7ILY3_COTGL</name>
<gene>
    <name evidence="2" type="ORF">KQX54_004900</name>
</gene>
<protein>
    <submittedName>
        <fullName evidence="2">Uncharacterized protein</fullName>
    </submittedName>
</protein>
<dbReference type="EMBL" id="JAHXZJ010001119">
    <property type="protein sequence ID" value="KAH0553824.1"/>
    <property type="molecule type" value="Genomic_DNA"/>
</dbReference>
<dbReference type="Proteomes" id="UP000826195">
    <property type="component" value="Unassembled WGS sequence"/>
</dbReference>
<proteinExistence type="predicted"/>
<keyword evidence="3" id="KW-1185">Reference proteome</keyword>
<reference evidence="2 3" key="1">
    <citation type="journal article" date="2021" name="J. Hered.">
        <title>A chromosome-level genome assembly of the parasitoid wasp, Cotesia glomerata (Hymenoptera: Braconidae).</title>
        <authorList>
            <person name="Pinto B.J."/>
            <person name="Weis J.J."/>
            <person name="Gamble T."/>
            <person name="Ode P.J."/>
            <person name="Paul R."/>
            <person name="Zaspel J.M."/>
        </authorList>
    </citation>
    <scope>NUCLEOTIDE SEQUENCE [LARGE SCALE GENOMIC DNA]</scope>
    <source>
        <strain evidence="2">CgM1</strain>
    </source>
</reference>
<sequence>MAKFTPLMIVVLFVIGTVLVNTVEGHDEPCGRSDYTCEKNEDCCSFKCIKDEDEMICYGDNMDRYAALLREQRQG</sequence>
<feature type="signal peptide" evidence="1">
    <location>
        <begin position="1"/>
        <end position="25"/>
    </location>
</feature>
<accession>A0AAV7ILY3</accession>
<organism evidence="2 3">
    <name type="scientific">Cotesia glomerata</name>
    <name type="common">Lepidopteran parasitic wasp</name>
    <name type="synonym">Apanteles glomeratus</name>
    <dbReference type="NCBI Taxonomy" id="32391"/>
    <lineage>
        <taxon>Eukaryota</taxon>
        <taxon>Metazoa</taxon>
        <taxon>Ecdysozoa</taxon>
        <taxon>Arthropoda</taxon>
        <taxon>Hexapoda</taxon>
        <taxon>Insecta</taxon>
        <taxon>Pterygota</taxon>
        <taxon>Neoptera</taxon>
        <taxon>Endopterygota</taxon>
        <taxon>Hymenoptera</taxon>
        <taxon>Apocrita</taxon>
        <taxon>Ichneumonoidea</taxon>
        <taxon>Braconidae</taxon>
        <taxon>Microgastrinae</taxon>
        <taxon>Cotesia</taxon>
    </lineage>
</organism>
<evidence type="ECO:0000313" key="3">
    <source>
        <dbReference type="Proteomes" id="UP000826195"/>
    </source>
</evidence>
<evidence type="ECO:0000256" key="1">
    <source>
        <dbReference type="SAM" id="SignalP"/>
    </source>
</evidence>
<comment type="caution">
    <text evidence="2">The sequence shown here is derived from an EMBL/GenBank/DDBJ whole genome shotgun (WGS) entry which is preliminary data.</text>
</comment>